<accession>A0ABM6INN9</accession>
<reference evidence="2 3" key="1">
    <citation type="submission" date="2017-01" db="EMBL/GenBank/DDBJ databases">
        <title>Planococcus faecalis genome complete sequence.</title>
        <authorList>
            <person name="Lee P.C."/>
        </authorList>
    </citation>
    <scope>NUCLEOTIDE SEQUENCE [LARGE SCALE GENOMIC DNA]</scope>
    <source>
        <strain evidence="2 3">AJ003</strain>
    </source>
</reference>
<dbReference type="Proteomes" id="UP000189661">
    <property type="component" value="Chromosome"/>
</dbReference>
<sequence length="120" mass="13927">MDRLKEEIYRLECSHLEPECWVSTDKLSEVLDDEFFEFGSSGGLIKRQDFEGDFPSNPDPMAIHFFEMHKLGSDAVLTTYQITNLKTGKLTNRSSVWKKRENGWRLFFHQGTVSASNVFE</sequence>
<feature type="domain" description="DUF4440" evidence="1">
    <location>
        <begin position="24"/>
        <end position="106"/>
    </location>
</feature>
<protein>
    <submittedName>
        <fullName evidence="2">DUF4440 domain-containing protein</fullName>
    </submittedName>
</protein>
<name>A0ABM6INN9_9BACL</name>
<gene>
    <name evidence="2" type="ORF">AJGP001_01410</name>
</gene>
<dbReference type="SUPFAM" id="SSF54427">
    <property type="entry name" value="NTF2-like"/>
    <property type="match status" value="1"/>
</dbReference>
<evidence type="ECO:0000313" key="3">
    <source>
        <dbReference type="Proteomes" id="UP000189661"/>
    </source>
</evidence>
<dbReference type="InterPro" id="IPR027843">
    <property type="entry name" value="DUF4440"/>
</dbReference>
<dbReference type="Pfam" id="PF14534">
    <property type="entry name" value="DUF4440"/>
    <property type="match status" value="1"/>
</dbReference>
<evidence type="ECO:0000313" key="2">
    <source>
        <dbReference type="EMBL" id="AQU78045.1"/>
    </source>
</evidence>
<dbReference type="RefSeq" id="WP_071153392.1">
    <property type="nucleotide sequence ID" value="NZ_CP019401.1"/>
</dbReference>
<organism evidence="2 3">
    <name type="scientific">Planococcus faecalis</name>
    <dbReference type="NCBI Taxonomy" id="1598147"/>
    <lineage>
        <taxon>Bacteria</taxon>
        <taxon>Bacillati</taxon>
        <taxon>Bacillota</taxon>
        <taxon>Bacilli</taxon>
        <taxon>Bacillales</taxon>
        <taxon>Caryophanaceae</taxon>
        <taxon>Planococcus</taxon>
    </lineage>
</organism>
<dbReference type="InterPro" id="IPR032710">
    <property type="entry name" value="NTF2-like_dom_sf"/>
</dbReference>
<proteinExistence type="predicted"/>
<dbReference type="EMBL" id="CP019401">
    <property type="protein sequence ID" value="AQU78045.1"/>
    <property type="molecule type" value="Genomic_DNA"/>
</dbReference>
<dbReference type="Gene3D" id="3.10.450.50">
    <property type="match status" value="1"/>
</dbReference>
<evidence type="ECO:0000259" key="1">
    <source>
        <dbReference type="Pfam" id="PF14534"/>
    </source>
</evidence>
<keyword evidence="3" id="KW-1185">Reference proteome</keyword>